<sequence>MSKQVIVGAGQVGSRLATLLSDEGHDVVVVSRSGSGPDGVTKVSADAGDQERLTEITRGADVIYNCANPRYHRWTQDWPPMAASLLAAAQDNGAVLAILGNLYVYGPVDGPMTEDLPLATIGVKGGVRVKMWADALAAHRAGRVRVTELRGSDYFGPGVLDQGHVGERFVPALLAGKPATYLFSPDVVRSWTYVHDVARALAVAGSDERAWGRAWHVPTAPPQSARELAERITRIAGAPRPRVRQVPRVVMEAMSLGSPMLRELRELRYQFDRPFVLDSSDFQETFGQRPTPIDEALAETIRWWRAR</sequence>
<reference evidence="3 4" key="1">
    <citation type="submission" date="2019-03" db="EMBL/GenBank/DDBJ databases">
        <title>Draft genome sequences of novel Actinobacteria.</title>
        <authorList>
            <person name="Sahin N."/>
            <person name="Ay H."/>
            <person name="Saygin H."/>
        </authorList>
    </citation>
    <scope>NUCLEOTIDE SEQUENCE [LARGE SCALE GENOMIC DNA]</scope>
    <source>
        <strain evidence="3 4">5K138</strain>
    </source>
</reference>
<gene>
    <name evidence="3" type="ORF">E1269_07515</name>
</gene>
<dbReference type="AlphaFoldDB" id="A0A4R5DFV3"/>
<feature type="domain" description="NAD-dependent epimerase/dehydratase" evidence="2">
    <location>
        <begin position="7"/>
        <end position="205"/>
    </location>
</feature>
<dbReference type="PANTHER" id="PTHR43000">
    <property type="entry name" value="DTDP-D-GLUCOSE 4,6-DEHYDRATASE-RELATED"/>
    <property type="match status" value="1"/>
</dbReference>
<comment type="caution">
    <text evidence="3">The sequence shown here is derived from an EMBL/GenBank/DDBJ whole genome shotgun (WGS) entry which is preliminary data.</text>
</comment>
<organism evidence="3 4">
    <name type="scientific">Jiangella asiatica</name>
    <dbReference type="NCBI Taxonomy" id="2530372"/>
    <lineage>
        <taxon>Bacteria</taxon>
        <taxon>Bacillati</taxon>
        <taxon>Actinomycetota</taxon>
        <taxon>Actinomycetes</taxon>
        <taxon>Jiangellales</taxon>
        <taxon>Jiangellaceae</taxon>
        <taxon>Jiangella</taxon>
    </lineage>
</organism>
<proteinExistence type="inferred from homology"/>
<dbReference type="Gene3D" id="3.40.50.720">
    <property type="entry name" value="NAD(P)-binding Rossmann-like Domain"/>
    <property type="match status" value="1"/>
</dbReference>
<comment type="similarity">
    <text evidence="1">Belongs to the NAD(P)-dependent epimerase/dehydratase family.</text>
</comment>
<protein>
    <submittedName>
        <fullName evidence="3">NAD-dependent epimerase/dehydratase family protein</fullName>
    </submittedName>
</protein>
<evidence type="ECO:0000256" key="1">
    <source>
        <dbReference type="ARBA" id="ARBA00007637"/>
    </source>
</evidence>
<dbReference type="Pfam" id="PF01370">
    <property type="entry name" value="Epimerase"/>
    <property type="match status" value="1"/>
</dbReference>
<dbReference type="SUPFAM" id="SSF51735">
    <property type="entry name" value="NAD(P)-binding Rossmann-fold domains"/>
    <property type="match status" value="1"/>
</dbReference>
<dbReference type="RefSeq" id="WP_131892960.1">
    <property type="nucleotide sequence ID" value="NZ_SMKZ01000007.1"/>
</dbReference>
<dbReference type="InParanoid" id="A0A4R5DFV3"/>
<evidence type="ECO:0000313" key="4">
    <source>
        <dbReference type="Proteomes" id="UP000294739"/>
    </source>
</evidence>
<evidence type="ECO:0000259" key="2">
    <source>
        <dbReference type="Pfam" id="PF01370"/>
    </source>
</evidence>
<name>A0A4R5DFV3_9ACTN</name>
<dbReference type="Proteomes" id="UP000294739">
    <property type="component" value="Unassembled WGS sequence"/>
</dbReference>
<dbReference type="InterPro" id="IPR036291">
    <property type="entry name" value="NAD(P)-bd_dom_sf"/>
</dbReference>
<dbReference type="InterPro" id="IPR001509">
    <property type="entry name" value="Epimerase_deHydtase"/>
</dbReference>
<dbReference type="OrthoDB" id="8205493at2"/>
<evidence type="ECO:0000313" key="3">
    <source>
        <dbReference type="EMBL" id="TDE12669.1"/>
    </source>
</evidence>
<accession>A0A4R5DFV3</accession>
<dbReference type="EMBL" id="SMKZ01000007">
    <property type="protein sequence ID" value="TDE12669.1"/>
    <property type="molecule type" value="Genomic_DNA"/>
</dbReference>
<keyword evidence="4" id="KW-1185">Reference proteome</keyword>